<dbReference type="InterPro" id="IPR036864">
    <property type="entry name" value="Zn2-C6_fun-type_DNA-bd_sf"/>
</dbReference>
<feature type="region of interest" description="Disordered" evidence="5">
    <location>
        <begin position="79"/>
        <end position="145"/>
    </location>
</feature>
<evidence type="ECO:0000256" key="4">
    <source>
        <dbReference type="ARBA" id="ARBA00023242"/>
    </source>
</evidence>
<dbReference type="SMART" id="SM00066">
    <property type="entry name" value="GAL4"/>
    <property type="match status" value="1"/>
</dbReference>
<dbReference type="OrthoDB" id="39175at2759"/>
<dbReference type="PANTHER" id="PTHR46910">
    <property type="entry name" value="TRANSCRIPTION FACTOR PDR1"/>
    <property type="match status" value="1"/>
</dbReference>
<sequence length="694" mass="77170">MPEENWAMHGGTPACDLCHSRKVKCDRQDPCRNCTTAAVPCMRTRQKKTPCPRARTDDKLKALVEKLATLENAVRKTGVGAASASSAPPSATAKSNSVSSTREGISPRPTKRSRNDAGSVGTVTSTQDLLSPPDSVTSQLHRNGGAREHIEKELTLNESLKGHQKTVFETAIAFIDQLSQGPTTSVEEEVWNLNVSTDFSRGELVQIVLASQQSDANRNRPDMQLFLLDHIPPQALNRMAICLLEGTASEQTLNLCKVIVHFKACLSLYASQLHSPKDRTIRELVKEMQLRHLNAALAALKSVSVMARPSLLLLQAFLTGSILMYIVGNSQSCWSLVAYASRTLVALGYHNIHSLPPGNELEQEIRAAVAWCYHFDRVMSLLLLRPPSLPPLEVPVASLVSFSPDNPMAIFALVMLELVPIHEKVLDLTLASQRRKMSKAEAEPRVDELRRKMDDIYSTIEKARANSPLAHSSDYQLHWHSLEFKFFSTLTAVHRLSNTVCFCVSERERCLYAARRALQCVKSIQDLAKQQDHFLEEYSPYLAWTILSYPLSPFFVLFCNVVGTSDARDFQLLQDVVDSVSSLVIENKHVERLRRLCNTLLALCRPLVQQHGSAAIVQEQQAGLLLNFASGNEATAAEDGLAISQLTGEPQEEGPVKEPWQDDMMWQLFQAQPSLDWFNSDILDPASWDLNMPS</sequence>
<protein>
    <recommendedName>
        <fullName evidence="6">Zn(2)-C6 fungal-type domain-containing protein</fullName>
    </recommendedName>
</protein>
<dbReference type="GO" id="GO:0006351">
    <property type="term" value="P:DNA-templated transcription"/>
    <property type="evidence" value="ECO:0007669"/>
    <property type="project" value="InterPro"/>
</dbReference>
<dbReference type="SMART" id="SM00906">
    <property type="entry name" value="Fungal_trans"/>
    <property type="match status" value="1"/>
</dbReference>
<keyword evidence="8" id="KW-1185">Reference proteome</keyword>
<comment type="subcellular location">
    <subcellularLocation>
        <location evidence="1">Nucleus</location>
    </subcellularLocation>
</comment>
<dbReference type="CDD" id="cd00067">
    <property type="entry name" value="GAL4"/>
    <property type="match status" value="1"/>
</dbReference>
<dbReference type="GO" id="GO:0003677">
    <property type="term" value="F:DNA binding"/>
    <property type="evidence" value="ECO:0007669"/>
    <property type="project" value="UniProtKB-KW"/>
</dbReference>
<comment type="caution">
    <text evidence="7">The sequence shown here is derived from an EMBL/GenBank/DDBJ whole genome shotgun (WGS) entry which is preliminary data.</text>
</comment>
<evidence type="ECO:0000256" key="5">
    <source>
        <dbReference type="SAM" id="MobiDB-lite"/>
    </source>
</evidence>
<dbReference type="CDD" id="cd12148">
    <property type="entry name" value="fungal_TF_MHR"/>
    <property type="match status" value="1"/>
</dbReference>
<dbReference type="Proteomes" id="UP000756921">
    <property type="component" value="Unassembled WGS sequence"/>
</dbReference>
<evidence type="ECO:0000256" key="3">
    <source>
        <dbReference type="ARBA" id="ARBA00023125"/>
    </source>
</evidence>
<dbReference type="GO" id="GO:0008270">
    <property type="term" value="F:zinc ion binding"/>
    <property type="evidence" value="ECO:0007669"/>
    <property type="project" value="InterPro"/>
</dbReference>
<dbReference type="PROSITE" id="PS00463">
    <property type="entry name" value="ZN2_CY6_FUNGAL_1"/>
    <property type="match status" value="1"/>
</dbReference>
<reference evidence="7" key="1">
    <citation type="journal article" date="2020" name="Mol. Plant Microbe Interact.">
        <title>Genome Sequence of the Biocontrol Agent Coniothyrium minitans strain Conio (IMI 134523).</title>
        <authorList>
            <person name="Patel D."/>
            <person name="Shittu T.A."/>
            <person name="Baroncelli R."/>
            <person name="Muthumeenakshi S."/>
            <person name="Osborne T.H."/>
            <person name="Janganan T.K."/>
            <person name="Sreenivasaprasad S."/>
        </authorList>
    </citation>
    <scope>NUCLEOTIDE SEQUENCE</scope>
    <source>
        <strain evidence="7">Conio</strain>
    </source>
</reference>
<dbReference type="Pfam" id="PF00172">
    <property type="entry name" value="Zn_clus"/>
    <property type="match status" value="1"/>
</dbReference>
<accession>A0A9P6GW43</accession>
<feature type="compositionally biased region" description="Polar residues" evidence="5">
    <location>
        <begin position="121"/>
        <end position="141"/>
    </location>
</feature>
<keyword evidence="2" id="KW-0479">Metal-binding</keyword>
<dbReference type="EMBL" id="WJXW01000001">
    <property type="protein sequence ID" value="KAF9741635.1"/>
    <property type="molecule type" value="Genomic_DNA"/>
</dbReference>
<feature type="domain" description="Zn(2)-C6 fungal-type" evidence="6">
    <location>
        <begin position="14"/>
        <end position="43"/>
    </location>
</feature>
<dbReference type="PANTHER" id="PTHR46910:SF3">
    <property type="entry name" value="HALOTOLERANCE PROTEIN 9-RELATED"/>
    <property type="match status" value="1"/>
</dbReference>
<keyword evidence="3" id="KW-0238">DNA-binding</keyword>
<dbReference type="PROSITE" id="PS50048">
    <property type="entry name" value="ZN2_CY6_FUNGAL_2"/>
    <property type="match status" value="1"/>
</dbReference>
<evidence type="ECO:0000259" key="6">
    <source>
        <dbReference type="PROSITE" id="PS50048"/>
    </source>
</evidence>
<evidence type="ECO:0000313" key="7">
    <source>
        <dbReference type="EMBL" id="KAF9741635.1"/>
    </source>
</evidence>
<organism evidence="7 8">
    <name type="scientific">Paraphaeosphaeria minitans</name>
    <dbReference type="NCBI Taxonomy" id="565426"/>
    <lineage>
        <taxon>Eukaryota</taxon>
        <taxon>Fungi</taxon>
        <taxon>Dikarya</taxon>
        <taxon>Ascomycota</taxon>
        <taxon>Pezizomycotina</taxon>
        <taxon>Dothideomycetes</taxon>
        <taxon>Pleosporomycetidae</taxon>
        <taxon>Pleosporales</taxon>
        <taxon>Massarineae</taxon>
        <taxon>Didymosphaeriaceae</taxon>
        <taxon>Paraphaeosphaeria</taxon>
    </lineage>
</organism>
<proteinExistence type="predicted"/>
<dbReference type="InterPro" id="IPR001138">
    <property type="entry name" value="Zn2Cys6_DnaBD"/>
</dbReference>
<dbReference type="GO" id="GO:0005634">
    <property type="term" value="C:nucleus"/>
    <property type="evidence" value="ECO:0007669"/>
    <property type="project" value="UniProtKB-SubCell"/>
</dbReference>
<name>A0A9P6GW43_9PLEO</name>
<dbReference type="SUPFAM" id="SSF57701">
    <property type="entry name" value="Zn2/Cys6 DNA-binding domain"/>
    <property type="match status" value="1"/>
</dbReference>
<dbReference type="AlphaFoldDB" id="A0A9P6GW43"/>
<dbReference type="Gene3D" id="4.10.240.10">
    <property type="entry name" value="Zn(2)-C6 fungal-type DNA-binding domain"/>
    <property type="match status" value="1"/>
</dbReference>
<keyword evidence="4" id="KW-0539">Nucleus</keyword>
<evidence type="ECO:0000313" key="8">
    <source>
        <dbReference type="Proteomes" id="UP000756921"/>
    </source>
</evidence>
<dbReference type="GO" id="GO:0000981">
    <property type="term" value="F:DNA-binding transcription factor activity, RNA polymerase II-specific"/>
    <property type="evidence" value="ECO:0007669"/>
    <property type="project" value="InterPro"/>
</dbReference>
<evidence type="ECO:0000256" key="2">
    <source>
        <dbReference type="ARBA" id="ARBA00022723"/>
    </source>
</evidence>
<gene>
    <name evidence="7" type="ORF">PMIN01_01174</name>
</gene>
<dbReference type="InterPro" id="IPR050987">
    <property type="entry name" value="AtrR-like"/>
</dbReference>
<feature type="compositionally biased region" description="Low complexity" evidence="5">
    <location>
        <begin position="81"/>
        <end position="97"/>
    </location>
</feature>
<evidence type="ECO:0000256" key="1">
    <source>
        <dbReference type="ARBA" id="ARBA00004123"/>
    </source>
</evidence>
<dbReference type="InterPro" id="IPR007219">
    <property type="entry name" value="XnlR_reg_dom"/>
</dbReference>